<dbReference type="PANTHER" id="PTHR30126:SF98">
    <property type="entry name" value="HTH-TYPE TRANSCRIPTIONAL ACTIVATOR BAUR"/>
    <property type="match status" value="1"/>
</dbReference>
<feature type="domain" description="HTH lysR-type" evidence="5">
    <location>
        <begin position="6"/>
        <end position="63"/>
    </location>
</feature>
<name>A0A518EVI5_9BACT</name>
<dbReference type="RefSeq" id="WP_145200137.1">
    <property type="nucleotide sequence ID" value="NZ_CP036434.1"/>
</dbReference>
<dbReference type="Proteomes" id="UP000320390">
    <property type="component" value="Chromosome"/>
</dbReference>
<evidence type="ECO:0000256" key="1">
    <source>
        <dbReference type="ARBA" id="ARBA00009437"/>
    </source>
</evidence>
<dbReference type="InterPro" id="IPR036390">
    <property type="entry name" value="WH_DNA-bd_sf"/>
</dbReference>
<dbReference type="FunFam" id="1.10.10.10:FF:000001">
    <property type="entry name" value="LysR family transcriptional regulator"/>
    <property type="match status" value="1"/>
</dbReference>
<dbReference type="Pfam" id="PF03466">
    <property type="entry name" value="LysR_substrate"/>
    <property type="match status" value="1"/>
</dbReference>
<protein>
    <submittedName>
        <fullName evidence="6">Transcriptional activator protein NhaR</fullName>
    </submittedName>
</protein>
<dbReference type="SUPFAM" id="SSF46785">
    <property type="entry name" value="Winged helix' DNA-binding domain"/>
    <property type="match status" value="1"/>
</dbReference>
<sequence>MISDHLNFHHLHYFWAVAHDGNLTRTAKTLHVSQSALSSQIRQLEQQLGEELFTREGRRLVLTETGTLVLRYADGIFATGAELLSTLQRGREQDEVLRIGTVATLSRNFQESFIEPLLGSKDVRLALHSGGFDDLVERLSQHAIDLVLSNRPSSSTARPGLRCRRVATQPVSLVGHDRRDSFRFPEDLEGASLVVPGADSDIRTEFDALCEQLGFAPRILAEVDDMATMRLLARDTETIALLPSVVVRDELRLGSLHEYCVVPGLVENFYAITVERQYPHALLRSLLSRTEAEILGRR</sequence>
<dbReference type="OrthoDB" id="464481at2"/>
<comment type="similarity">
    <text evidence="1">Belongs to the LysR transcriptional regulatory family.</text>
</comment>
<dbReference type="PANTHER" id="PTHR30126">
    <property type="entry name" value="HTH-TYPE TRANSCRIPTIONAL REGULATOR"/>
    <property type="match status" value="1"/>
</dbReference>
<dbReference type="Pfam" id="PF00126">
    <property type="entry name" value="HTH_1"/>
    <property type="match status" value="1"/>
</dbReference>
<dbReference type="InterPro" id="IPR000847">
    <property type="entry name" value="LysR_HTH_N"/>
</dbReference>
<dbReference type="GO" id="GO:0003700">
    <property type="term" value="F:DNA-binding transcription factor activity"/>
    <property type="evidence" value="ECO:0007669"/>
    <property type="project" value="InterPro"/>
</dbReference>
<organism evidence="6 7">
    <name type="scientific">Saltatorellus ferox</name>
    <dbReference type="NCBI Taxonomy" id="2528018"/>
    <lineage>
        <taxon>Bacteria</taxon>
        <taxon>Pseudomonadati</taxon>
        <taxon>Planctomycetota</taxon>
        <taxon>Planctomycetia</taxon>
        <taxon>Planctomycetia incertae sedis</taxon>
        <taxon>Saltatorellus</taxon>
    </lineage>
</organism>
<dbReference type="Gene3D" id="1.10.10.10">
    <property type="entry name" value="Winged helix-like DNA-binding domain superfamily/Winged helix DNA-binding domain"/>
    <property type="match status" value="1"/>
</dbReference>
<evidence type="ECO:0000256" key="3">
    <source>
        <dbReference type="ARBA" id="ARBA00023125"/>
    </source>
</evidence>
<dbReference type="InterPro" id="IPR005119">
    <property type="entry name" value="LysR_subst-bd"/>
</dbReference>
<dbReference type="PROSITE" id="PS50931">
    <property type="entry name" value="HTH_LYSR"/>
    <property type="match status" value="1"/>
</dbReference>
<dbReference type="GO" id="GO:0000976">
    <property type="term" value="F:transcription cis-regulatory region binding"/>
    <property type="evidence" value="ECO:0007669"/>
    <property type="project" value="TreeGrafter"/>
</dbReference>
<evidence type="ECO:0000256" key="2">
    <source>
        <dbReference type="ARBA" id="ARBA00023015"/>
    </source>
</evidence>
<proteinExistence type="inferred from homology"/>
<dbReference type="InterPro" id="IPR036388">
    <property type="entry name" value="WH-like_DNA-bd_sf"/>
</dbReference>
<evidence type="ECO:0000256" key="4">
    <source>
        <dbReference type="ARBA" id="ARBA00023163"/>
    </source>
</evidence>
<dbReference type="SUPFAM" id="SSF53850">
    <property type="entry name" value="Periplasmic binding protein-like II"/>
    <property type="match status" value="1"/>
</dbReference>
<evidence type="ECO:0000259" key="5">
    <source>
        <dbReference type="PROSITE" id="PS50931"/>
    </source>
</evidence>
<dbReference type="AlphaFoldDB" id="A0A518EVI5"/>
<keyword evidence="2" id="KW-0805">Transcription regulation</keyword>
<dbReference type="EMBL" id="CP036434">
    <property type="protein sequence ID" value="QDV08087.1"/>
    <property type="molecule type" value="Genomic_DNA"/>
</dbReference>
<keyword evidence="7" id="KW-1185">Reference proteome</keyword>
<gene>
    <name evidence="6" type="primary">nhaR_2</name>
    <name evidence="6" type="ORF">Poly30_36230</name>
</gene>
<reference evidence="6 7" key="1">
    <citation type="submission" date="2019-02" db="EMBL/GenBank/DDBJ databases">
        <title>Deep-cultivation of Planctomycetes and their phenomic and genomic characterization uncovers novel biology.</title>
        <authorList>
            <person name="Wiegand S."/>
            <person name="Jogler M."/>
            <person name="Boedeker C."/>
            <person name="Pinto D."/>
            <person name="Vollmers J."/>
            <person name="Rivas-Marin E."/>
            <person name="Kohn T."/>
            <person name="Peeters S.H."/>
            <person name="Heuer A."/>
            <person name="Rast P."/>
            <person name="Oberbeckmann S."/>
            <person name="Bunk B."/>
            <person name="Jeske O."/>
            <person name="Meyerdierks A."/>
            <person name="Storesund J.E."/>
            <person name="Kallscheuer N."/>
            <person name="Luecker S."/>
            <person name="Lage O.M."/>
            <person name="Pohl T."/>
            <person name="Merkel B.J."/>
            <person name="Hornburger P."/>
            <person name="Mueller R.-W."/>
            <person name="Bruemmer F."/>
            <person name="Labrenz M."/>
            <person name="Spormann A.M."/>
            <person name="Op den Camp H."/>
            <person name="Overmann J."/>
            <person name="Amann R."/>
            <person name="Jetten M.S.M."/>
            <person name="Mascher T."/>
            <person name="Medema M.H."/>
            <person name="Devos D.P."/>
            <person name="Kaster A.-K."/>
            <person name="Ovreas L."/>
            <person name="Rohde M."/>
            <person name="Galperin M.Y."/>
            <person name="Jogler C."/>
        </authorList>
    </citation>
    <scope>NUCLEOTIDE SEQUENCE [LARGE SCALE GENOMIC DNA]</scope>
    <source>
        <strain evidence="6 7">Poly30</strain>
    </source>
</reference>
<keyword evidence="3" id="KW-0238">DNA-binding</keyword>
<dbReference type="Gene3D" id="3.40.190.290">
    <property type="match status" value="1"/>
</dbReference>
<dbReference type="PRINTS" id="PR00039">
    <property type="entry name" value="HTHLYSR"/>
</dbReference>
<evidence type="ECO:0000313" key="6">
    <source>
        <dbReference type="EMBL" id="QDV08087.1"/>
    </source>
</evidence>
<accession>A0A518EVI5</accession>
<keyword evidence="4" id="KW-0804">Transcription</keyword>
<evidence type="ECO:0000313" key="7">
    <source>
        <dbReference type="Proteomes" id="UP000320390"/>
    </source>
</evidence>